<reference evidence="3" key="1">
    <citation type="journal article" date="2023" name="IScience">
        <title>Live-bearing cockroach genome reveals convergent evolutionary mechanisms linked to viviparity in insects and beyond.</title>
        <authorList>
            <person name="Fouks B."/>
            <person name="Harrison M.C."/>
            <person name="Mikhailova A.A."/>
            <person name="Marchal E."/>
            <person name="English S."/>
            <person name="Carruthers M."/>
            <person name="Jennings E.C."/>
            <person name="Chiamaka E.L."/>
            <person name="Frigard R.A."/>
            <person name="Pippel M."/>
            <person name="Attardo G.M."/>
            <person name="Benoit J.B."/>
            <person name="Bornberg-Bauer E."/>
            <person name="Tobe S.S."/>
        </authorList>
    </citation>
    <scope>NUCLEOTIDE SEQUENCE</scope>
    <source>
        <strain evidence="3">Stay&amp;Tobe</strain>
    </source>
</reference>
<evidence type="ECO:0000313" key="4">
    <source>
        <dbReference type="Proteomes" id="UP001233999"/>
    </source>
</evidence>
<reference evidence="3" key="2">
    <citation type="submission" date="2023-05" db="EMBL/GenBank/DDBJ databases">
        <authorList>
            <person name="Fouks B."/>
        </authorList>
    </citation>
    <scope>NUCLEOTIDE SEQUENCE</scope>
    <source>
        <strain evidence="3">Stay&amp;Tobe</strain>
        <tissue evidence="3">Testes</tissue>
    </source>
</reference>
<feature type="non-terminal residue" evidence="3">
    <location>
        <position position="151"/>
    </location>
</feature>
<keyword evidence="4" id="KW-1185">Reference proteome</keyword>
<dbReference type="AlphaFoldDB" id="A0AAD8E993"/>
<feature type="domain" description="STPR" evidence="2">
    <location>
        <begin position="89"/>
        <end position="147"/>
    </location>
</feature>
<feature type="region of interest" description="Disordered" evidence="1">
    <location>
        <begin position="117"/>
        <end position="151"/>
    </location>
</feature>
<sequence>IPLICVEVFLQHPTSCDEGFVKKEKPDEILAFADDIDTIGLLINGSNNKSENFDKKYRLMAYVNRIEDSTLKALLLSSGEFYKNYDLIRKAMTGSSETPEQRREWLDKMCLYLSQKRANESTEEREERLAKLRMREAQRRTDETPDRGHID</sequence>
<dbReference type="InterPro" id="IPR048998">
    <property type="entry name" value="STPR"/>
</dbReference>
<name>A0AAD8E993_DIPPU</name>
<evidence type="ECO:0000313" key="3">
    <source>
        <dbReference type="EMBL" id="KAJ9581833.1"/>
    </source>
</evidence>
<dbReference type="Pfam" id="PF21107">
    <property type="entry name" value="STPRs"/>
    <property type="match status" value="1"/>
</dbReference>
<evidence type="ECO:0000259" key="2">
    <source>
        <dbReference type="Pfam" id="PF21107"/>
    </source>
</evidence>
<gene>
    <name evidence="3" type="ORF">L9F63_003902</name>
</gene>
<dbReference type="Proteomes" id="UP001233999">
    <property type="component" value="Unassembled WGS sequence"/>
</dbReference>
<comment type="caution">
    <text evidence="3">The sequence shown here is derived from an EMBL/GenBank/DDBJ whole genome shotgun (WGS) entry which is preliminary data.</text>
</comment>
<evidence type="ECO:0000256" key="1">
    <source>
        <dbReference type="SAM" id="MobiDB-lite"/>
    </source>
</evidence>
<accession>A0AAD8E993</accession>
<protein>
    <recommendedName>
        <fullName evidence="2">STPR domain-containing protein</fullName>
    </recommendedName>
</protein>
<proteinExistence type="predicted"/>
<dbReference type="EMBL" id="JASPKZ010007842">
    <property type="protein sequence ID" value="KAJ9581833.1"/>
    <property type="molecule type" value="Genomic_DNA"/>
</dbReference>
<organism evidence="3 4">
    <name type="scientific">Diploptera punctata</name>
    <name type="common">Pacific beetle cockroach</name>
    <dbReference type="NCBI Taxonomy" id="6984"/>
    <lineage>
        <taxon>Eukaryota</taxon>
        <taxon>Metazoa</taxon>
        <taxon>Ecdysozoa</taxon>
        <taxon>Arthropoda</taxon>
        <taxon>Hexapoda</taxon>
        <taxon>Insecta</taxon>
        <taxon>Pterygota</taxon>
        <taxon>Neoptera</taxon>
        <taxon>Polyneoptera</taxon>
        <taxon>Dictyoptera</taxon>
        <taxon>Blattodea</taxon>
        <taxon>Blaberoidea</taxon>
        <taxon>Blaberidae</taxon>
        <taxon>Diplopterinae</taxon>
        <taxon>Diploptera</taxon>
    </lineage>
</organism>